<dbReference type="GO" id="GO:0031390">
    <property type="term" value="C:Ctf18 RFC-like complex"/>
    <property type="evidence" value="ECO:0007669"/>
    <property type="project" value="InterPro"/>
</dbReference>
<dbReference type="GO" id="GO:0007064">
    <property type="term" value="P:mitotic sister chromatid cohesion"/>
    <property type="evidence" value="ECO:0007669"/>
    <property type="project" value="InterPro"/>
</dbReference>
<dbReference type="Pfam" id="PF09696">
    <property type="entry name" value="Ctf8"/>
    <property type="match status" value="1"/>
</dbReference>
<evidence type="ECO:0000256" key="1">
    <source>
        <dbReference type="ARBA" id="ARBA00004123"/>
    </source>
</evidence>
<evidence type="ECO:0008006" key="10">
    <source>
        <dbReference type="Google" id="ProtNLM"/>
    </source>
</evidence>
<keyword evidence="2" id="KW-0235">DNA replication</keyword>
<protein>
    <recommendedName>
        <fullName evidence="10">Chromosome transmission fidelity protein 8 homolog</fullName>
    </recommendedName>
</protein>
<dbReference type="InterPro" id="IPR018607">
    <property type="entry name" value="Ctf8"/>
</dbReference>
<evidence type="ECO:0000256" key="6">
    <source>
        <dbReference type="ARBA" id="ARBA00038447"/>
    </source>
</evidence>
<dbReference type="EMBL" id="CADCXU010029680">
    <property type="protein sequence ID" value="CAB0015871.1"/>
    <property type="molecule type" value="Genomic_DNA"/>
</dbReference>
<accession>A0A6H5HIF8</accession>
<comment type="similarity">
    <text evidence="6">Belongs to the CTF8 family.</text>
</comment>
<dbReference type="OrthoDB" id="121932at2759"/>
<dbReference type="Proteomes" id="UP000479000">
    <property type="component" value="Unassembled WGS sequence"/>
</dbReference>
<evidence type="ECO:0000256" key="5">
    <source>
        <dbReference type="ARBA" id="ARBA00023306"/>
    </source>
</evidence>
<keyword evidence="4" id="KW-0539">Nucleus</keyword>
<evidence type="ECO:0000313" key="8">
    <source>
        <dbReference type="EMBL" id="CAB0016833.1"/>
    </source>
</evidence>
<reference evidence="8 9" key="1">
    <citation type="submission" date="2020-02" db="EMBL/GenBank/DDBJ databases">
        <authorList>
            <person name="Ferguson B K."/>
        </authorList>
    </citation>
    <scope>NUCLEOTIDE SEQUENCE [LARGE SCALE GENOMIC DNA]</scope>
</reference>
<evidence type="ECO:0000256" key="3">
    <source>
        <dbReference type="ARBA" id="ARBA00023125"/>
    </source>
</evidence>
<evidence type="ECO:0000256" key="4">
    <source>
        <dbReference type="ARBA" id="ARBA00023242"/>
    </source>
</evidence>
<dbReference type="GO" id="GO:0003677">
    <property type="term" value="F:DNA binding"/>
    <property type="evidence" value="ECO:0007669"/>
    <property type="project" value="UniProtKB-KW"/>
</dbReference>
<dbReference type="PANTHER" id="PTHR28605">
    <property type="entry name" value="CTF8, CHROMOSOME TRANSMISSION FIDELITY FACTOR 8 HOMOLOG (S. CEREVISIAE)"/>
    <property type="match status" value="1"/>
</dbReference>
<comment type="subcellular location">
    <subcellularLocation>
        <location evidence="1">Nucleus</location>
    </subcellularLocation>
</comment>
<name>A0A6H5HIF8_9HEMI</name>
<keyword evidence="3" id="KW-0238">DNA-binding</keyword>
<evidence type="ECO:0000313" key="7">
    <source>
        <dbReference type="EMBL" id="CAB0015871.1"/>
    </source>
</evidence>
<gene>
    <name evidence="7" type="ORF">NTEN_LOCUS20211</name>
    <name evidence="8" type="ORF">NTEN_LOCUS20960</name>
</gene>
<dbReference type="GO" id="GO:0006260">
    <property type="term" value="P:DNA replication"/>
    <property type="evidence" value="ECO:0007669"/>
    <property type="project" value="UniProtKB-KW"/>
</dbReference>
<organism evidence="8 9">
    <name type="scientific">Nesidiocoris tenuis</name>
    <dbReference type="NCBI Taxonomy" id="355587"/>
    <lineage>
        <taxon>Eukaryota</taxon>
        <taxon>Metazoa</taxon>
        <taxon>Ecdysozoa</taxon>
        <taxon>Arthropoda</taxon>
        <taxon>Hexapoda</taxon>
        <taxon>Insecta</taxon>
        <taxon>Pterygota</taxon>
        <taxon>Neoptera</taxon>
        <taxon>Paraneoptera</taxon>
        <taxon>Hemiptera</taxon>
        <taxon>Heteroptera</taxon>
        <taxon>Panheteroptera</taxon>
        <taxon>Cimicomorpha</taxon>
        <taxon>Miridae</taxon>
        <taxon>Dicyphina</taxon>
        <taxon>Nesidiocoris</taxon>
    </lineage>
</organism>
<keyword evidence="5" id="KW-0131">Cell cycle</keyword>
<keyword evidence="9" id="KW-1185">Reference proteome</keyword>
<evidence type="ECO:0000256" key="2">
    <source>
        <dbReference type="ARBA" id="ARBA00022705"/>
    </source>
</evidence>
<dbReference type="AlphaFoldDB" id="A0A6H5HIF8"/>
<evidence type="ECO:0000313" key="9">
    <source>
        <dbReference type="Proteomes" id="UP000479000"/>
    </source>
</evidence>
<sequence length="114" mass="12614">MTIIVKMDDGGAEPWGIVELQGDLESREGHGSLQSKFVGDLHYTTQGGIPTLIIGHHILYGKAVNMEKPYAVLEKQTSDTDNGVQRVKYVVKAFVKKKLIFKVRPKPIIANVPN</sequence>
<dbReference type="EMBL" id="CADCXU010030610">
    <property type="protein sequence ID" value="CAB0016833.1"/>
    <property type="molecule type" value="Genomic_DNA"/>
</dbReference>
<dbReference type="PANTHER" id="PTHR28605:SF1">
    <property type="entry name" value="CHROMOSOME TRANSMISSION FIDELITY FACTOR 8"/>
    <property type="match status" value="1"/>
</dbReference>
<proteinExistence type="inferred from homology"/>